<organism evidence="23 24">
    <name type="scientific">Salarias fasciatus</name>
    <name type="common">Jewelled blenny</name>
    <name type="synonym">Blennius fasciatus</name>
    <dbReference type="NCBI Taxonomy" id="181472"/>
    <lineage>
        <taxon>Eukaryota</taxon>
        <taxon>Metazoa</taxon>
        <taxon>Chordata</taxon>
        <taxon>Craniata</taxon>
        <taxon>Vertebrata</taxon>
        <taxon>Euteleostomi</taxon>
        <taxon>Actinopterygii</taxon>
        <taxon>Neopterygii</taxon>
        <taxon>Teleostei</taxon>
        <taxon>Neoteleostei</taxon>
        <taxon>Acanthomorphata</taxon>
        <taxon>Ovalentaria</taxon>
        <taxon>Blenniimorphae</taxon>
        <taxon>Blenniiformes</taxon>
        <taxon>Blennioidei</taxon>
        <taxon>Blenniidae</taxon>
        <taxon>Salariinae</taxon>
        <taxon>Salarias</taxon>
    </lineage>
</organism>
<dbReference type="FunFam" id="3.40.50.300:FF:001293">
    <property type="entry name" value="helicase POLQ-like isoform X5"/>
    <property type="match status" value="1"/>
</dbReference>
<dbReference type="Gene3D" id="1.10.3380.20">
    <property type="match status" value="1"/>
</dbReference>
<evidence type="ECO:0000259" key="21">
    <source>
        <dbReference type="PROSITE" id="PS51192"/>
    </source>
</evidence>
<evidence type="ECO:0000256" key="10">
    <source>
        <dbReference type="ARBA" id="ARBA00023125"/>
    </source>
</evidence>
<reference evidence="23" key="2">
    <citation type="submission" date="2025-09" db="UniProtKB">
        <authorList>
            <consortium name="Ensembl"/>
        </authorList>
    </citation>
    <scope>IDENTIFICATION</scope>
</reference>
<keyword evidence="9" id="KW-0067">ATP-binding</keyword>
<keyword evidence="6" id="KW-0227">DNA damage</keyword>
<name>A0A672J2R7_SALFA</name>
<comment type="similarity">
    <text evidence="3">Belongs to the helicase family. SKI2 subfamily.</text>
</comment>
<evidence type="ECO:0000256" key="13">
    <source>
        <dbReference type="ARBA" id="ARBA00023242"/>
    </source>
</evidence>
<dbReference type="GO" id="GO:0005524">
    <property type="term" value="F:ATP binding"/>
    <property type="evidence" value="ECO:0007669"/>
    <property type="project" value="UniProtKB-KW"/>
</dbReference>
<dbReference type="InterPro" id="IPR001650">
    <property type="entry name" value="Helicase_C-like"/>
</dbReference>
<evidence type="ECO:0000256" key="12">
    <source>
        <dbReference type="ARBA" id="ARBA00023235"/>
    </source>
</evidence>
<dbReference type="GO" id="GO:0003677">
    <property type="term" value="F:DNA binding"/>
    <property type="evidence" value="ECO:0007669"/>
    <property type="project" value="UniProtKB-KW"/>
</dbReference>
<dbReference type="GO" id="GO:0016787">
    <property type="term" value="F:hydrolase activity"/>
    <property type="evidence" value="ECO:0007669"/>
    <property type="project" value="UniProtKB-KW"/>
</dbReference>
<comment type="catalytic activity">
    <reaction evidence="14">
        <text>Couples ATP hydrolysis with the unwinding of duplex DNA by translocating in the 3'-5' direction.</text>
        <dbReference type="EC" id="5.6.2.4"/>
    </reaction>
</comment>
<evidence type="ECO:0000313" key="23">
    <source>
        <dbReference type="Ensembl" id="ENSSFAP00005047345.1"/>
    </source>
</evidence>
<evidence type="ECO:0000256" key="8">
    <source>
        <dbReference type="ARBA" id="ARBA00022806"/>
    </source>
</evidence>
<dbReference type="InParanoid" id="A0A672J2R7"/>
<dbReference type="PANTHER" id="PTHR47961:SF12">
    <property type="entry name" value="HELICASE POLQ-LIKE"/>
    <property type="match status" value="1"/>
</dbReference>
<dbReference type="AlphaFoldDB" id="A0A672J2R7"/>
<dbReference type="SMART" id="SM00490">
    <property type="entry name" value="HELICc"/>
    <property type="match status" value="1"/>
</dbReference>
<feature type="domain" description="Helicase C-terminal" evidence="22">
    <location>
        <begin position="297"/>
        <end position="489"/>
    </location>
</feature>
<dbReference type="OMA" id="YCRDFRP"/>
<comment type="catalytic activity">
    <reaction evidence="16">
        <text>ATP + H2O = ADP + phosphate + H(+)</text>
        <dbReference type="Rhea" id="RHEA:13065"/>
        <dbReference type="ChEBI" id="CHEBI:15377"/>
        <dbReference type="ChEBI" id="CHEBI:15378"/>
        <dbReference type="ChEBI" id="CHEBI:30616"/>
        <dbReference type="ChEBI" id="CHEBI:43474"/>
        <dbReference type="ChEBI" id="CHEBI:456216"/>
        <dbReference type="EC" id="5.6.2.4"/>
    </reaction>
</comment>
<dbReference type="Pfam" id="PF21099">
    <property type="entry name" value="POLQ_helical"/>
    <property type="match status" value="1"/>
</dbReference>
<dbReference type="InterPro" id="IPR027417">
    <property type="entry name" value="P-loop_NTPase"/>
</dbReference>
<dbReference type="PROSITE" id="PS51194">
    <property type="entry name" value="HELICASE_CTER"/>
    <property type="match status" value="1"/>
</dbReference>
<comment type="subcellular location">
    <subcellularLocation>
        <location evidence="2">Chromosome</location>
    </subcellularLocation>
    <subcellularLocation>
        <location evidence="1">Nucleus</location>
    </subcellularLocation>
</comment>
<evidence type="ECO:0000256" key="20">
    <source>
        <dbReference type="ARBA" id="ARBA00076391"/>
    </source>
</evidence>
<evidence type="ECO:0000256" key="17">
    <source>
        <dbReference type="ARBA" id="ARBA00053573"/>
    </source>
</evidence>
<evidence type="ECO:0000256" key="2">
    <source>
        <dbReference type="ARBA" id="ARBA00004286"/>
    </source>
</evidence>
<dbReference type="GO" id="GO:0043138">
    <property type="term" value="F:3'-5' DNA helicase activity"/>
    <property type="evidence" value="ECO:0007669"/>
    <property type="project" value="UniProtKB-EC"/>
</dbReference>
<keyword evidence="13" id="KW-0539">Nucleus</keyword>
<sequence length="823" mass="90728">MLGNGAAPRSVSRAAALREAAVSEEMGVAARAVEAAAADETADLGPFFGLPSRVQDLLRRLRGIDTLYDWQHACLNLDCVRRRRNLIFSLPTSGGKTLVAEILLLREILRRRRDGLFILPYVSLVQEKVRGLAALGLELDFLVEEYAGSRGRFPPLRRRGRRSLYVATIEKAHSLVEALLEAGRLQELGLLVVDELHMLGDGSRGALIETTLAKVQYVSKSTQIIGMSATLGNIGDLQVFLRAEHFSSDFRPVELKEFVKLGDSVYQVDPTEESGLSFSRQLSFKYSSSMQKADPDHVVALVTEVVPSHSCLVFCPTKKNCENVAQMICSYLKEEFLQHRREEKAELLRQLRAGGQGWVCPVLRRTVPFGLAYHHSGLTSEERRLVEEAYSAGVLCLLACTSTLAAGVNLPARRVILRSPYVASEFLKRTQYKQMVGRAGRAGIDSVGESILILQDRDRDKVKTLLCAPVENCYSQLMHGDGKGLLSLILSLIGLKVSLLRVQRGMVSLHHSATSLLHVTPLPHSSTSLLYLTPPLPHSSSTSLLYLTPPRHSPLCCSCRVLSSVPGSVDVSHSAVLYGDLSRGLDGLLLSSYLHLLYLVTPYELLAQCRPDWMVYLRQVTSLSPAEQKMFAAVGIPESFVARKAAGQTVKKSVPVQPVLRMYLALVLLALLKDPDLVAVSDRFQLSRGFVQTLLSSAAAFCSCVLRFAQELEEFWPFRTLLSELTRRLSYCVKAELIPLMEVAGVLESRARQLYSAGYTSLTHLANADPAHLCRSLTHLYRKQAEQMVASAKMLLSEKAAALQEEVDNLLSPPSDLPPPPPL</sequence>
<evidence type="ECO:0000256" key="6">
    <source>
        <dbReference type="ARBA" id="ARBA00022763"/>
    </source>
</evidence>
<dbReference type="FunCoup" id="A0A672J2R7">
    <property type="interactions" value="869"/>
</dbReference>
<keyword evidence="10" id="KW-0238">DNA-binding</keyword>
<dbReference type="Pfam" id="PF20470">
    <property type="entry name" value="HTH_61"/>
    <property type="match status" value="1"/>
</dbReference>
<dbReference type="FunFam" id="3.40.50.300:FF:000813">
    <property type="entry name" value="helicase POLQ-like isoform X1"/>
    <property type="match status" value="1"/>
</dbReference>
<reference evidence="23" key="1">
    <citation type="submission" date="2025-08" db="UniProtKB">
        <authorList>
            <consortium name="Ensembl"/>
        </authorList>
    </citation>
    <scope>IDENTIFICATION</scope>
</reference>
<dbReference type="PROSITE" id="PS51192">
    <property type="entry name" value="HELICASE_ATP_BIND_1"/>
    <property type="match status" value="1"/>
</dbReference>
<evidence type="ECO:0000256" key="16">
    <source>
        <dbReference type="ARBA" id="ARBA00048988"/>
    </source>
</evidence>
<dbReference type="Pfam" id="PF00270">
    <property type="entry name" value="DEAD"/>
    <property type="match status" value="1"/>
</dbReference>
<dbReference type="Gene3D" id="3.40.50.300">
    <property type="entry name" value="P-loop containing nucleotide triphosphate hydrolases"/>
    <property type="match status" value="2"/>
</dbReference>
<evidence type="ECO:0000256" key="1">
    <source>
        <dbReference type="ARBA" id="ARBA00004123"/>
    </source>
</evidence>
<evidence type="ECO:0000256" key="9">
    <source>
        <dbReference type="ARBA" id="ARBA00022840"/>
    </source>
</evidence>
<feature type="domain" description="Helicase ATP-binding" evidence="21">
    <location>
        <begin position="77"/>
        <end position="249"/>
    </location>
</feature>
<evidence type="ECO:0000313" key="24">
    <source>
        <dbReference type="Proteomes" id="UP000472267"/>
    </source>
</evidence>
<evidence type="ECO:0000259" key="22">
    <source>
        <dbReference type="PROSITE" id="PS51194"/>
    </source>
</evidence>
<keyword evidence="4" id="KW-0158">Chromosome</keyword>
<dbReference type="SMART" id="SM00487">
    <property type="entry name" value="DEXDc"/>
    <property type="match status" value="1"/>
</dbReference>
<evidence type="ECO:0000256" key="18">
    <source>
        <dbReference type="ARBA" id="ARBA00069099"/>
    </source>
</evidence>
<dbReference type="Pfam" id="PF00271">
    <property type="entry name" value="Helicase_C"/>
    <property type="match status" value="1"/>
</dbReference>
<dbReference type="Ensembl" id="ENSSFAT00005048943.1">
    <property type="protein sequence ID" value="ENSSFAP00005047345.1"/>
    <property type="gene ID" value="ENSSFAG00005023016.1"/>
</dbReference>
<dbReference type="FunFam" id="1.10.150.20:FF:000058">
    <property type="entry name" value="Helicase, POLQ like"/>
    <property type="match status" value="1"/>
</dbReference>
<evidence type="ECO:0000256" key="14">
    <source>
        <dbReference type="ARBA" id="ARBA00034617"/>
    </source>
</evidence>
<accession>A0A672J2R7</accession>
<dbReference type="SUPFAM" id="SSF52540">
    <property type="entry name" value="P-loop containing nucleoside triphosphate hydrolases"/>
    <property type="match status" value="1"/>
</dbReference>
<keyword evidence="8" id="KW-0347">Helicase</keyword>
<dbReference type="InterPro" id="IPR011545">
    <property type="entry name" value="DEAD/DEAH_box_helicase_dom"/>
</dbReference>
<comment type="function">
    <text evidence="17">Single-stranded 3'-5' DNA helicase that plays a key role in homology-driven double-strand break (DSB) repair. Involved in different DSB repair mechanisms that are guided by annealing of extensive stretches of complementary bases at break ends, such as microhomology-mediated end-joining (MMEJ), single-strand annealing (SSA) or synthesis-dependent strand annealing (SDSA). Possesses both DNA unwinding and annealing activities. Forms a complex with RAD51, stimulating HELQ DNA helicase activity and ability to unwing DNA. Efficiently unwinds substrates containing 3' overhangs or a D-loop. In contrast, interaction with the replication protein A (RPA/RP-A) complex inhibits DNA unwinding by HELQ but strongly stimulates DNA strand annealing. Triggers displacement of RPA from single-stranded DNA to facilitate annealing of complementary sequences.</text>
</comment>
<evidence type="ECO:0000256" key="15">
    <source>
        <dbReference type="ARBA" id="ARBA00034808"/>
    </source>
</evidence>
<evidence type="ECO:0000256" key="5">
    <source>
        <dbReference type="ARBA" id="ARBA00022741"/>
    </source>
</evidence>
<dbReference type="FunFam" id="1.10.3380.20:FF:000002">
    <property type="entry name" value="helicase POLQ-like isoform X1"/>
    <property type="match status" value="1"/>
</dbReference>
<dbReference type="PANTHER" id="PTHR47961">
    <property type="entry name" value="DNA POLYMERASE THETA, PUTATIVE (AFU_ORTHOLOGUE AFUA_1G05260)-RELATED"/>
    <property type="match status" value="1"/>
</dbReference>
<dbReference type="InterPro" id="IPR046931">
    <property type="entry name" value="HTH_61"/>
</dbReference>
<dbReference type="Proteomes" id="UP000472267">
    <property type="component" value="Unassembled WGS sequence"/>
</dbReference>
<evidence type="ECO:0000256" key="7">
    <source>
        <dbReference type="ARBA" id="ARBA00022801"/>
    </source>
</evidence>
<dbReference type="CDD" id="cd18795">
    <property type="entry name" value="SF2_C_Ski2"/>
    <property type="match status" value="1"/>
</dbReference>
<dbReference type="InterPro" id="IPR048960">
    <property type="entry name" value="POLQ-like_helical"/>
</dbReference>
<keyword evidence="11" id="KW-0234">DNA repair</keyword>
<keyword evidence="7" id="KW-0378">Hydrolase</keyword>
<protein>
    <recommendedName>
        <fullName evidence="18">Helicase POLQ-like</fullName>
        <ecNumber evidence="15">5.6.2.4</ecNumber>
    </recommendedName>
    <alternativeName>
        <fullName evidence="20">Mus308-like helicase</fullName>
    </alternativeName>
    <alternativeName>
        <fullName evidence="19">POLQ-like helicase</fullName>
    </alternativeName>
</protein>
<keyword evidence="24" id="KW-1185">Reference proteome</keyword>
<dbReference type="GO" id="GO:0005634">
    <property type="term" value="C:nucleus"/>
    <property type="evidence" value="ECO:0007669"/>
    <property type="project" value="UniProtKB-SubCell"/>
</dbReference>
<dbReference type="SUPFAM" id="SSF158702">
    <property type="entry name" value="Sec63 N-terminal domain-like"/>
    <property type="match status" value="1"/>
</dbReference>
<dbReference type="GO" id="GO:0006281">
    <property type="term" value="P:DNA repair"/>
    <property type="evidence" value="ECO:0007669"/>
    <property type="project" value="UniProtKB-KW"/>
</dbReference>
<evidence type="ECO:0000256" key="19">
    <source>
        <dbReference type="ARBA" id="ARBA00074990"/>
    </source>
</evidence>
<evidence type="ECO:0000256" key="3">
    <source>
        <dbReference type="ARBA" id="ARBA00010140"/>
    </source>
</evidence>
<keyword evidence="12" id="KW-0413">Isomerase</keyword>
<gene>
    <name evidence="23" type="primary">helq</name>
</gene>
<keyword evidence="5" id="KW-0547">Nucleotide-binding</keyword>
<evidence type="ECO:0000256" key="11">
    <source>
        <dbReference type="ARBA" id="ARBA00023204"/>
    </source>
</evidence>
<evidence type="ECO:0000256" key="4">
    <source>
        <dbReference type="ARBA" id="ARBA00022454"/>
    </source>
</evidence>
<dbReference type="InterPro" id="IPR050474">
    <property type="entry name" value="Hel308_SKI2-like"/>
</dbReference>
<proteinExistence type="inferred from homology"/>
<dbReference type="CDD" id="cd18026">
    <property type="entry name" value="DEXHc_POLQ-like"/>
    <property type="match status" value="1"/>
</dbReference>
<dbReference type="GO" id="GO:0005694">
    <property type="term" value="C:chromosome"/>
    <property type="evidence" value="ECO:0007669"/>
    <property type="project" value="UniProtKB-SubCell"/>
</dbReference>
<dbReference type="InterPro" id="IPR014001">
    <property type="entry name" value="Helicase_ATP-bd"/>
</dbReference>
<dbReference type="EC" id="5.6.2.4" evidence="15"/>